<keyword evidence="2" id="KW-0812">Transmembrane</keyword>
<comment type="caution">
    <text evidence="4">The sequence shown here is derived from an EMBL/GenBank/DDBJ whole genome shotgun (WGS) entry which is preliminary data.</text>
</comment>
<dbReference type="STRING" id="1798512.A3A39_02210"/>
<feature type="domain" description="Pesticidal crystal protein Cry22Aa Ig-like" evidence="3">
    <location>
        <begin position="241"/>
        <end position="317"/>
    </location>
</feature>
<evidence type="ECO:0000259" key="3">
    <source>
        <dbReference type="Pfam" id="PF16403"/>
    </source>
</evidence>
<name>A0A1F6F186_9BACT</name>
<dbReference type="Pfam" id="PF16403">
    <property type="entry name" value="Bact_surface_Ig-like"/>
    <property type="match status" value="1"/>
</dbReference>
<dbReference type="PRINTS" id="PR01217">
    <property type="entry name" value="PRICHEXTENSN"/>
</dbReference>
<feature type="region of interest" description="Disordered" evidence="1">
    <location>
        <begin position="300"/>
        <end position="425"/>
    </location>
</feature>
<feature type="transmembrane region" description="Helical" evidence="2">
    <location>
        <begin position="12"/>
        <end position="31"/>
    </location>
</feature>
<sequence length="425" mass="44656">MSLSRFVQYHNAIPISISIMLLGAGGIFAATNPEAIYLAEQRVLSMDNTYIANKDLSTYTPAVLITGVTEDSVHYYVAYTFYTIDAVNYVWQDTTREETMKVSKADLGPYRDLGLYVTEQLKQIIGREKGRLGETQNIERKNITRKVVATAYSGLVGAFLDDKTEEIPGYVPVVMPPPPPPPEPPPAEPPPQETPPPSPAPTPPPESPQPEPPPQEPSPSPSPEPSPPPEPAPDTTAPVLQVLGDNPARVALGSTYQDLGAVATDNSNQDLGVRLYVNGVRAAAVVIDTSSAGEWTVKYESTDGAGNTGSAERLVIVFDPAEVAPPPPPPPPPEEPPADGSAGSPQETPADVPPAEEPPAADSTDSADSQQTTSPQEPPADAPPADSPPPPPPTPAPEPAPPPSPAPEPSPTPEPPPPSEPPPSE</sequence>
<keyword evidence="2" id="KW-1133">Transmembrane helix</keyword>
<protein>
    <recommendedName>
        <fullName evidence="3">Pesticidal crystal protein Cry22Aa Ig-like domain-containing protein</fullName>
    </recommendedName>
</protein>
<accession>A0A1F6F186</accession>
<dbReference type="Proteomes" id="UP000177372">
    <property type="component" value="Unassembled WGS sequence"/>
</dbReference>
<organism evidence="4 5">
    <name type="scientific">Candidatus Kaiserbacteria bacterium RIFCSPLOWO2_01_FULL_54_13</name>
    <dbReference type="NCBI Taxonomy" id="1798512"/>
    <lineage>
        <taxon>Bacteria</taxon>
        <taxon>Candidatus Kaiseribacteriota</taxon>
    </lineage>
</organism>
<evidence type="ECO:0000313" key="5">
    <source>
        <dbReference type="Proteomes" id="UP000177372"/>
    </source>
</evidence>
<proteinExistence type="predicted"/>
<dbReference type="AlphaFoldDB" id="A0A1F6F186"/>
<keyword evidence="2" id="KW-0472">Membrane</keyword>
<dbReference type="InterPro" id="IPR032179">
    <property type="entry name" value="Cry22Aa_Ig-like"/>
</dbReference>
<evidence type="ECO:0000256" key="1">
    <source>
        <dbReference type="SAM" id="MobiDB-lite"/>
    </source>
</evidence>
<dbReference type="Gene3D" id="2.60.40.10">
    <property type="entry name" value="Immunoglobulins"/>
    <property type="match status" value="1"/>
</dbReference>
<dbReference type="EMBL" id="MFLZ01000022">
    <property type="protein sequence ID" value="OGG79617.1"/>
    <property type="molecule type" value="Genomic_DNA"/>
</dbReference>
<feature type="compositionally biased region" description="Pro residues" evidence="1">
    <location>
        <begin position="376"/>
        <end position="425"/>
    </location>
</feature>
<feature type="region of interest" description="Disordered" evidence="1">
    <location>
        <begin position="170"/>
        <end position="239"/>
    </location>
</feature>
<feature type="compositionally biased region" description="Pro residues" evidence="1">
    <location>
        <begin position="174"/>
        <end position="232"/>
    </location>
</feature>
<evidence type="ECO:0000256" key="2">
    <source>
        <dbReference type="SAM" id="Phobius"/>
    </source>
</evidence>
<feature type="compositionally biased region" description="Pro residues" evidence="1">
    <location>
        <begin position="323"/>
        <end position="335"/>
    </location>
</feature>
<dbReference type="InterPro" id="IPR013783">
    <property type="entry name" value="Ig-like_fold"/>
</dbReference>
<reference evidence="4 5" key="1">
    <citation type="journal article" date="2016" name="Nat. Commun.">
        <title>Thousands of microbial genomes shed light on interconnected biogeochemical processes in an aquifer system.</title>
        <authorList>
            <person name="Anantharaman K."/>
            <person name="Brown C.T."/>
            <person name="Hug L.A."/>
            <person name="Sharon I."/>
            <person name="Castelle C.J."/>
            <person name="Probst A.J."/>
            <person name="Thomas B.C."/>
            <person name="Singh A."/>
            <person name="Wilkins M.J."/>
            <person name="Karaoz U."/>
            <person name="Brodie E.L."/>
            <person name="Williams K.H."/>
            <person name="Hubbard S.S."/>
            <person name="Banfield J.F."/>
        </authorList>
    </citation>
    <scope>NUCLEOTIDE SEQUENCE [LARGE SCALE GENOMIC DNA]</scope>
</reference>
<evidence type="ECO:0000313" key="4">
    <source>
        <dbReference type="EMBL" id="OGG79617.1"/>
    </source>
</evidence>
<feature type="compositionally biased region" description="Low complexity" evidence="1">
    <location>
        <begin position="358"/>
        <end position="375"/>
    </location>
</feature>
<gene>
    <name evidence="4" type="ORF">A3A39_02210</name>
</gene>